<accession>A0A699ZJ44</accession>
<evidence type="ECO:0000313" key="3">
    <source>
        <dbReference type="Proteomes" id="UP000485058"/>
    </source>
</evidence>
<feature type="non-terminal residue" evidence="2">
    <location>
        <position position="1"/>
    </location>
</feature>
<reference evidence="2 3" key="1">
    <citation type="submission" date="2020-02" db="EMBL/GenBank/DDBJ databases">
        <title>Draft genome sequence of Haematococcus lacustris strain NIES-144.</title>
        <authorList>
            <person name="Morimoto D."/>
            <person name="Nakagawa S."/>
            <person name="Yoshida T."/>
            <person name="Sawayama S."/>
        </authorList>
    </citation>
    <scope>NUCLEOTIDE SEQUENCE [LARGE SCALE GENOMIC DNA]</scope>
    <source>
        <strain evidence="2 3">NIES-144</strain>
    </source>
</reference>
<evidence type="ECO:0000313" key="2">
    <source>
        <dbReference type="EMBL" id="GFH21110.1"/>
    </source>
</evidence>
<dbReference type="Proteomes" id="UP000485058">
    <property type="component" value="Unassembled WGS sequence"/>
</dbReference>
<comment type="caution">
    <text evidence="2">The sequence shown here is derived from an EMBL/GenBank/DDBJ whole genome shotgun (WGS) entry which is preliminary data.</text>
</comment>
<organism evidence="2 3">
    <name type="scientific">Haematococcus lacustris</name>
    <name type="common">Green alga</name>
    <name type="synonym">Haematococcus pluvialis</name>
    <dbReference type="NCBI Taxonomy" id="44745"/>
    <lineage>
        <taxon>Eukaryota</taxon>
        <taxon>Viridiplantae</taxon>
        <taxon>Chlorophyta</taxon>
        <taxon>core chlorophytes</taxon>
        <taxon>Chlorophyceae</taxon>
        <taxon>CS clade</taxon>
        <taxon>Chlamydomonadales</taxon>
        <taxon>Haematococcaceae</taxon>
        <taxon>Haematococcus</taxon>
    </lineage>
</organism>
<evidence type="ECO:0000256" key="1">
    <source>
        <dbReference type="SAM" id="MobiDB-lite"/>
    </source>
</evidence>
<proteinExistence type="predicted"/>
<gene>
    <name evidence="2" type="ORF">HaLaN_18350</name>
</gene>
<feature type="compositionally biased region" description="Polar residues" evidence="1">
    <location>
        <begin position="391"/>
        <end position="400"/>
    </location>
</feature>
<dbReference type="PANTHER" id="PTHR37028:SF4">
    <property type="entry name" value="ALMS MOTIF DOMAIN-CONTAINING PROTEIN"/>
    <property type="match status" value="1"/>
</dbReference>
<keyword evidence="3" id="KW-1185">Reference proteome</keyword>
<dbReference type="AlphaFoldDB" id="A0A699ZJ44"/>
<dbReference type="EMBL" id="BLLF01001764">
    <property type="protein sequence ID" value="GFH21110.1"/>
    <property type="molecule type" value="Genomic_DNA"/>
</dbReference>
<sequence>MVAVSYPADWEQRVLQLSVPKPVLMARYEEVRKEAREEELRECTFAPRTGRAPSPAVVQRSGPVHERLYNTRPAWEEKRGELLREREEAVLADCTFKPAVTSVAKRRAASAGRVPLHLRVADVLRSKNENMSNARIRREMADEGITFRPAVNPRSAQMVAAKQADAGCSQQGLPAGDRLYHEALHRSRANDTERRGSDQACTFAPTINDRSRTLLARSGELPSSFLERQQFLASLAAEKKALYKSVVQEAEGTYTPRLAGGQPGAGPDGLRSSGYCTPKALGSSWASEDLDDTRDRLAKLAYADVRRSVALKDALTQHYYGQFPFTPDINPTSRVIGKVAQHAAVRRSRGGSGSLLDGVNSQKLTQAKATKLQDARALKEQEELRECTFTPEVNRQSPQDAQQAAAATSVPGMARYLELQSLAKRKKEEEAKRQQEVGSP</sequence>
<name>A0A699ZJ44_HAELA</name>
<feature type="region of interest" description="Disordered" evidence="1">
    <location>
        <begin position="390"/>
        <end position="409"/>
    </location>
</feature>
<dbReference type="PANTHER" id="PTHR37028">
    <property type="entry name" value="UNNAMED PRODUCT-RELATED"/>
    <property type="match status" value="1"/>
</dbReference>
<protein>
    <submittedName>
        <fullName evidence="2">Uncharacterized protein</fullName>
    </submittedName>
</protein>